<dbReference type="EC" id="2.7.1.49" evidence="8"/>
<name>A0ABW0NVX2_9MICO</name>
<dbReference type="InterPro" id="IPR016084">
    <property type="entry name" value="Haem_Oase-like_multi-hlx"/>
</dbReference>
<keyword evidence="9" id="KW-1185">Reference proteome</keyword>
<dbReference type="Proteomes" id="UP001596039">
    <property type="component" value="Unassembled WGS sequence"/>
</dbReference>
<evidence type="ECO:0000259" key="7">
    <source>
        <dbReference type="Pfam" id="PF08543"/>
    </source>
</evidence>
<dbReference type="EC" id="2.7.4.7" evidence="8"/>
<dbReference type="Gene3D" id="1.20.910.10">
    <property type="entry name" value="Heme oxygenase-like"/>
    <property type="match status" value="1"/>
</dbReference>
<organism evidence="8 9">
    <name type="scientific">Lysinimonas soli</name>
    <dbReference type="NCBI Taxonomy" id="1074233"/>
    <lineage>
        <taxon>Bacteria</taxon>
        <taxon>Bacillati</taxon>
        <taxon>Actinomycetota</taxon>
        <taxon>Actinomycetes</taxon>
        <taxon>Micrococcales</taxon>
        <taxon>Microbacteriaceae</taxon>
        <taxon>Lysinimonas</taxon>
    </lineage>
</organism>
<evidence type="ECO:0000256" key="4">
    <source>
        <dbReference type="ARBA" id="ARBA00004769"/>
    </source>
</evidence>
<dbReference type="Pfam" id="PF03070">
    <property type="entry name" value="TENA_THI-4"/>
    <property type="match status" value="1"/>
</dbReference>
<evidence type="ECO:0000256" key="1">
    <source>
        <dbReference type="ARBA" id="ARBA00000151"/>
    </source>
</evidence>
<reference evidence="9" key="1">
    <citation type="journal article" date="2019" name="Int. J. Syst. Evol. Microbiol.">
        <title>The Global Catalogue of Microorganisms (GCM) 10K type strain sequencing project: providing services to taxonomists for standard genome sequencing and annotation.</title>
        <authorList>
            <consortium name="The Broad Institute Genomics Platform"/>
            <consortium name="The Broad Institute Genome Sequencing Center for Infectious Disease"/>
            <person name="Wu L."/>
            <person name="Ma J."/>
        </authorList>
    </citation>
    <scope>NUCLEOTIDE SEQUENCE [LARGE SCALE GENOMIC DNA]</scope>
    <source>
        <strain evidence="9">CGMCC 4.6997</strain>
    </source>
</reference>
<dbReference type="InterPro" id="IPR029056">
    <property type="entry name" value="Ribokinase-like"/>
</dbReference>
<accession>A0ABW0NVX2</accession>
<comment type="catalytic activity">
    <reaction evidence="2">
        <text>4-amino-2-methyl-5-(phosphooxymethyl)pyrimidine + ATP = 4-amino-2-methyl-5-(diphosphooxymethyl)pyrimidine + ADP</text>
        <dbReference type="Rhea" id="RHEA:19893"/>
        <dbReference type="ChEBI" id="CHEBI:30616"/>
        <dbReference type="ChEBI" id="CHEBI:57841"/>
        <dbReference type="ChEBI" id="CHEBI:58354"/>
        <dbReference type="ChEBI" id="CHEBI:456216"/>
        <dbReference type="EC" id="2.7.4.7"/>
    </reaction>
</comment>
<dbReference type="GO" id="GO:0008902">
    <property type="term" value="F:hydroxymethylpyrimidine kinase activity"/>
    <property type="evidence" value="ECO:0007669"/>
    <property type="project" value="UniProtKB-EC"/>
</dbReference>
<evidence type="ECO:0000313" key="8">
    <source>
        <dbReference type="EMBL" id="MFC5503004.1"/>
    </source>
</evidence>
<feature type="domain" description="Pyridoxamine kinase/Phosphomethylpyrimidine kinase" evidence="7">
    <location>
        <begin position="29"/>
        <end position="280"/>
    </location>
</feature>
<dbReference type="RefSeq" id="WP_386740719.1">
    <property type="nucleotide sequence ID" value="NZ_JBHSMG010000003.1"/>
</dbReference>
<dbReference type="GO" id="GO:0008972">
    <property type="term" value="F:phosphomethylpyrimidine kinase activity"/>
    <property type="evidence" value="ECO:0007669"/>
    <property type="project" value="UniProtKB-EC"/>
</dbReference>
<dbReference type="SUPFAM" id="SSF53613">
    <property type="entry name" value="Ribokinase-like"/>
    <property type="match status" value="1"/>
</dbReference>
<evidence type="ECO:0000259" key="6">
    <source>
        <dbReference type="Pfam" id="PF03070"/>
    </source>
</evidence>
<dbReference type="PANTHER" id="PTHR20858">
    <property type="entry name" value="PHOSPHOMETHYLPYRIMIDINE KINASE"/>
    <property type="match status" value="1"/>
</dbReference>
<evidence type="ECO:0000256" key="3">
    <source>
        <dbReference type="ARBA" id="ARBA00003848"/>
    </source>
</evidence>
<sequence>MIHAVDDLGTRPGLRLRTTPRVLSIAGTDPTGGAGIQADLKSIAANGGYGMAVVTALVAQNTRGVRSVHTPPVAFLREQLDAVSDDVTIDAVKIGMLADVDVIAEVRSWLEATRPPLVVLDPVMVATSGDRLLEPSAEQALRELLPLVDLVTPNLPELAVLLQEEPAATWAEAVEQGTRLSAAVGVIVLVKGGHLTGDSCPDALVDARGLLGETVVEFASPRVVTRHTHGTGCSLSSAIATVQARTGDWVRSVAQVKEWLQGALLHADELEVGAGNGPIHHLHHLFADRPPAGQEFSGSLWSEIEPIRTAIFELPFVRRLGDGSLDARDFGYYIAQDALYLNAYSRVLARASALAPTPTPAEQVFWADSAGVCLKVESELHRSWLGEHATPAALGPVTKAYVDHLLAISAQGSYGVLLAAILPCYWLYAEVGERLHAAFQTRGDAAAHPYGAWLETYADEAFAVATRRAIAFTDSAATTASPQERAAMRAAFAASSRCELDFFDAPRLHAGA</sequence>
<dbReference type="CDD" id="cd19365">
    <property type="entry name" value="TenA_C-like"/>
    <property type="match status" value="1"/>
</dbReference>
<comment type="pathway">
    <text evidence="4">Cofactor biosynthesis; thiamine diphosphate biosynthesis; 4-amino-2-methyl-5-diphosphomethylpyrimidine from 5-amino-1-(5-phospho-D-ribosyl)imidazole: step 3/3.</text>
</comment>
<comment type="function">
    <text evidence="3">Catalyzes the phosphorylation of hydroxymethylpyrimidine phosphate (HMP-P) to HMP-PP, and of HMP to HMP-P.</text>
</comment>
<keyword evidence="8" id="KW-0808">Transferase</keyword>
<keyword evidence="5" id="KW-0784">Thiamine biosynthesis</keyword>
<dbReference type="InterPro" id="IPR013749">
    <property type="entry name" value="PM/HMP-P_kinase-1"/>
</dbReference>
<comment type="catalytic activity">
    <reaction evidence="1">
        <text>4-amino-5-hydroxymethyl-2-methylpyrimidine + ATP = 4-amino-2-methyl-5-(phosphooxymethyl)pyrimidine + ADP + H(+)</text>
        <dbReference type="Rhea" id="RHEA:23096"/>
        <dbReference type="ChEBI" id="CHEBI:15378"/>
        <dbReference type="ChEBI" id="CHEBI:16892"/>
        <dbReference type="ChEBI" id="CHEBI:30616"/>
        <dbReference type="ChEBI" id="CHEBI:58354"/>
        <dbReference type="ChEBI" id="CHEBI:456216"/>
        <dbReference type="EC" id="2.7.1.49"/>
    </reaction>
</comment>
<protein>
    <submittedName>
        <fullName evidence="8">Bifunctional hydroxymethylpyrimidine kinase/phosphomethylpyrimidine kinase</fullName>
        <ecNumber evidence="8">2.7.1.49</ecNumber>
        <ecNumber evidence="8">2.7.4.7</ecNumber>
    </submittedName>
</protein>
<dbReference type="InterPro" id="IPR004399">
    <property type="entry name" value="HMP/HMP-P_kinase_dom"/>
</dbReference>
<dbReference type="PANTHER" id="PTHR20858:SF17">
    <property type="entry name" value="HYDROXYMETHYLPYRIMIDINE_PHOSPHOMETHYLPYRIMIDINE KINASE THI20-RELATED"/>
    <property type="match status" value="1"/>
</dbReference>
<dbReference type="SUPFAM" id="SSF48613">
    <property type="entry name" value="Heme oxygenase-like"/>
    <property type="match status" value="1"/>
</dbReference>
<keyword evidence="8" id="KW-0418">Kinase</keyword>
<dbReference type="InterPro" id="IPR004305">
    <property type="entry name" value="Thiaminase-2/PQQC"/>
</dbReference>
<dbReference type="CDD" id="cd01169">
    <property type="entry name" value="HMPP_kinase"/>
    <property type="match status" value="1"/>
</dbReference>
<feature type="domain" description="Thiaminase-2/PQQC" evidence="6">
    <location>
        <begin position="301"/>
        <end position="505"/>
    </location>
</feature>
<dbReference type="EMBL" id="JBHSMG010000003">
    <property type="protein sequence ID" value="MFC5503004.1"/>
    <property type="molecule type" value="Genomic_DNA"/>
</dbReference>
<comment type="caution">
    <text evidence="8">The sequence shown here is derived from an EMBL/GenBank/DDBJ whole genome shotgun (WGS) entry which is preliminary data.</text>
</comment>
<evidence type="ECO:0000256" key="5">
    <source>
        <dbReference type="ARBA" id="ARBA00022977"/>
    </source>
</evidence>
<dbReference type="Gene3D" id="3.40.1190.20">
    <property type="match status" value="1"/>
</dbReference>
<gene>
    <name evidence="8" type="primary">thiD</name>
    <name evidence="8" type="ORF">ACFPJ4_12205</name>
</gene>
<evidence type="ECO:0000256" key="2">
    <source>
        <dbReference type="ARBA" id="ARBA00000565"/>
    </source>
</evidence>
<dbReference type="Pfam" id="PF08543">
    <property type="entry name" value="Phos_pyr_kin"/>
    <property type="match status" value="1"/>
</dbReference>
<proteinExistence type="predicted"/>
<dbReference type="NCBIfam" id="TIGR00097">
    <property type="entry name" value="HMP-P_kinase"/>
    <property type="match status" value="1"/>
</dbReference>
<evidence type="ECO:0000313" key="9">
    <source>
        <dbReference type="Proteomes" id="UP001596039"/>
    </source>
</evidence>